<protein>
    <submittedName>
        <fullName evidence="2">Uncharacterized protein</fullName>
    </submittedName>
</protein>
<dbReference type="AlphaFoldDB" id="A0A0P1E7K1"/>
<evidence type="ECO:0000256" key="1">
    <source>
        <dbReference type="SAM" id="Phobius"/>
    </source>
</evidence>
<reference evidence="3" key="1">
    <citation type="submission" date="2015-09" db="EMBL/GenBank/DDBJ databases">
        <authorList>
            <person name="Rodrigo-Torres L."/>
            <person name="Arahal D.R."/>
        </authorList>
    </citation>
    <scope>NUCLEOTIDE SEQUENCE [LARGE SCALE GENOMIC DNA]</scope>
    <source>
        <strain evidence="3">CECT 4293</strain>
    </source>
</reference>
<dbReference type="EMBL" id="CYPS01000043">
    <property type="protein sequence ID" value="CUH43888.1"/>
    <property type="molecule type" value="Genomic_DNA"/>
</dbReference>
<keyword evidence="1" id="KW-0812">Transmembrane</keyword>
<evidence type="ECO:0000313" key="2">
    <source>
        <dbReference type="EMBL" id="CUH43888.1"/>
    </source>
</evidence>
<keyword evidence="1" id="KW-1133">Transmembrane helix</keyword>
<evidence type="ECO:0000313" key="3">
    <source>
        <dbReference type="Proteomes" id="UP000050786"/>
    </source>
</evidence>
<accession>A0A0P1E7K1</accession>
<proteinExistence type="predicted"/>
<sequence>MDKLKNVNSFVAIGFFVSSFYHLEQRKRTKHEKFSVLG</sequence>
<dbReference type="Proteomes" id="UP000050786">
    <property type="component" value="Unassembled WGS sequence"/>
</dbReference>
<organism evidence="2 3">
    <name type="scientific">Ruegeria atlantica</name>
    <dbReference type="NCBI Taxonomy" id="81569"/>
    <lineage>
        <taxon>Bacteria</taxon>
        <taxon>Pseudomonadati</taxon>
        <taxon>Pseudomonadota</taxon>
        <taxon>Alphaproteobacteria</taxon>
        <taxon>Rhodobacterales</taxon>
        <taxon>Roseobacteraceae</taxon>
        <taxon>Ruegeria</taxon>
    </lineage>
</organism>
<gene>
    <name evidence="2" type="ORF">RUM4293_02784</name>
</gene>
<name>A0A0P1E7K1_9RHOB</name>
<feature type="transmembrane region" description="Helical" evidence="1">
    <location>
        <begin position="6"/>
        <end position="23"/>
    </location>
</feature>
<keyword evidence="1" id="KW-0472">Membrane</keyword>
<keyword evidence="3" id="KW-1185">Reference proteome</keyword>